<dbReference type="SFLD" id="SFLDG00002">
    <property type="entry name" value="C1.7:_P-type_atpase_like"/>
    <property type="match status" value="1"/>
</dbReference>
<dbReference type="InterPro" id="IPR001757">
    <property type="entry name" value="P_typ_ATPase"/>
</dbReference>
<keyword evidence="8 18" id="KW-0106">Calcium</keyword>
<dbReference type="Pfam" id="PF00690">
    <property type="entry name" value="Cation_ATPase_N"/>
    <property type="match status" value="1"/>
</dbReference>
<dbReference type="Gene3D" id="3.40.50.1000">
    <property type="entry name" value="HAD superfamily/HAD-like"/>
    <property type="match status" value="1"/>
</dbReference>
<dbReference type="EMBL" id="MQTW01000120">
    <property type="protein sequence ID" value="RYC84714.1"/>
    <property type="molecule type" value="Genomic_DNA"/>
</dbReference>
<dbReference type="InterPro" id="IPR044492">
    <property type="entry name" value="P_typ_ATPase_HD_dom"/>
</dbReference>
<proteinExistence type="inferred from homology"/>
<evidence type="ECO:0000256" key="8">
    <source>
        <dbReference type="ARBA" id="ARBA00022837"/>
    </source>
</evidence>
<sequence length="1069" mass="116250">MSGHLDPKALLDPRQRSISEAGTISSAGDTTVVPSINTAEIPQYLDAGNEKRFPHDPNNPFNHSPEVLNQLLDPKSLDVLKGLGGLPGLARSLNVDLKAGLSVDELNTQNCPRIKVFGRNQLPPKKPKSIWRLAWITFQEAVLIMLTVAGTISLALGLYETFGVSHQPGDPTPVDWVEGVAILGAVLIVVVVASHNDWQKEKAFVKLNTKKDDREVKVIRSGKSMLVNVADVVVGDVLNLEPGDLIPADGIFIDGHNVKCDESTVTGESDALKKTPGAKCFVDDPMRTKEPDPFIISGSRVLEGMGTFVVTSVGVNSSFGKIMMSVRTDIESTPLQKKLEGLAVAIAKLGGGASLLMFFILLFRFCASLPGDDRPAEEKASTFVDLLVVAIAIIAVAVPEGLPLAVTLALAFATTRLLKENNLVRVLRACETMGNATCICSDKTGTLTTNKMTVTAGRFGSSSFTSDIPTWASNLSPETRKLITQSVAINSTAFEGTNEGDAAFIGSKTETALLQLAKDHLGMQSLSEARANEQIVLIEPFNSVKKYMLAVIKVQAGYRVLIKGASEIMVSFCSTEANPTTGAVEPLDRKAADDAIMAFARKSLRTIGLVYKDFEEMPDLENLGDLTLLGIVGIQDPVREGVPQAVQNARRAGVVTRMVTGDNLVTARAIATECGIFTDGIVMEGPDFRKLSEEELDKIIPRLQVLARSSPDDKRILVTRLKVLGETVAVTGDGTNDAPALKAADIGFSMGISGTEVAKEASEIILMDDNFASIITALKWGRAVNDAVQKFLQFQITVNITAVLLSFVTSMYDDKMEPILKAVQLLWINLIMDTMAALALATDPPTDSILDRPPQPKSAPLITMNMWKMIIGQSIFQVVVVLVLYFAGDSILGYNTSIAAEKLQLDTIIFNMFVWMQIFNELNCRRLDNKFNVFVGIHRNLFFILINAIMIGLQIGIVFIGGRVFDIDTDGLNGVQWAISILIAAFSLPWGVLVRIFPDEWFAKVVYFFAPPFVAVYNWMARGWARFMRLFRKSKKADDEEDVSSLEERESKEKSSGVGPMIVEPGTKS</sequence>
<dbReference type="InterPro" id="IPR004014">
    <property type="entry name" value="ATPase_P-typ_cation-transptr_N"/>
</dbReference>
<dbReference type="GO" id="GO:0005774">
    <property type="term" value="C:vacuolar membrane"/>
    <property type="evidence" value="ECO:0007669"/>
    <property type="project" value="UniProtKB-SubCell"/>
</dbReference>
<dbReference type="PRINTS" id="PR00119">
    <property type="entry name" value="CATATPASE"/>
</dbReference>
<comment type="function">
    <text evidence="17">This magnesium-dependent enzyme catalyzes the hydrolysis of ATP coupled with the transport of calcium. Transports the calcium to the vacuole and participates in the control of the cytosolic free calcium.</text>
</comment>
<dbReference type="NCBIfam" id="TIGR01517">
    <property type="entry name" value="ATPase-IIB_Ca"/>
    <property type="match status" value="1"/>
</dbReference>
<dbReference type="SUPFAM" id="SSF81665">
    <property type="entry name" value="Calcium ATPase, transmembrane domain M"/>
    <property type="match status" value="1"/>
</dbReference>
<keyword evidence="11" id="KW-1278">Translocase</keyword>
<dbReference type="InterPro" id="IPR023214">
    <property type="entry name" value="HAD_sf"/>
</dbReference>
<dbReference type="SMART" id="SM00831">
    <property type="entry name" value="Cation_ATPase_N"/>
    <property type="match status" value="1"/>
</dbReference>
<keyword evidence="7 18" id="KW-0547">Nucleotide-binding</keyword>
<evidence type="ECO:0000256" key="1">
    <source>
        <dbReference type="ARBA" id="ARBA00004128"/>
    </source>
</evidence>
<keyword evidence="9 18" id="KW-0067">ATP-binding</keyword>
<dbReference type="InterPro" id="IPR036412">
    <property type="entry name" value="HAD-like_sf"/>
</dbReference>
<dbReference type="SUPFAM" id="SSF56784">
    <property type="entry name" value="HAD-like"/>
    <property type="match status" value="1"/>
</dbReference>
<keyword evidence="2 18" id="KW-0813">Transport</keyword>
<dbReference type="PROSITE" id="PS00154">
    <property type="entry name" value="ATPASE_E1_E2"/>
    <property type="match status" value="1"/>
</dbReference>
<feature type="domain" description="Cation-transporting P-type ATPase N-terminal" evidence="20">
    <location>
        <begin position="82"/>
        <end position="158"/>
    </location>
</feature>
<dbReference type="InterPro" id="IPR023299">
    <property type="entry name" value="ATPase_P-typ_cyto_dom_N"/>
</dbReference>
<keyword evidence="5 18" id="KW-0812">Transmembrane</keyword>
<comment type="catalytic activity">
    <reaction evidence="16 18">
        <text>Ca(2+)(in) + ATP + H2O = Ca(2+)(out) + ADP + phosphate + H(+)</text>
        <dbReference type="Rhea" id="RHEA:18105"/>
        <dbReference type="ChEBI" id="CHEBI:15377"/>
        <dbReference type="ChEBI" id="CHEBI:15378"/>
        <dbReference type="ChEBI" id="CHEBI:29108"/>
        <dbReference type="ChEBI" id="CHEBI:30616"/>
        <dbReference type="ChEBI" id="CHEBI:43474"/>
        <dbReference type="ChEBI" id="CHEBI:456216"/>
        <dbReference type="EC" id="7.2.2.10"/>
    </reaction>
</comment>
<reference evidence="21 22" key="1">
    <citation type="submission" date="2016-12" db="EMBL/GenBank/DDBJ databases">
        <title>Draft genome sequence of Fusarium oxysporum causing rot on Narcissus.</title>
        <authorList>
            <person name="Armitage A.D."/>
            <person name="Taylor A."/>
            <person name="Clarkson J.P."/>
            <person name="Harrison R.J."/>
            <person name="Jackson A.C."/>
        </authorList>
    </citation>
    <scope>NUCLEOTIDE SEQUENCE [LARGE SCALE GENOMIC DNA]</scope>
    <source>
        <strain evidence="21 22">N139</strain>
    </source>
</reference>
<comment type="similarity">
    <text evidence="15 18">Belongs to the cation transport ATPase (P-type) (TC 3.A.3) family.</text>
</comment>
<evidence type="ECO:0000256" key="19">
    <source>
        <dbReference type="SAM" id="MobiDB-lite"/>
    </source>
</evidence>
<dbReference type="GO" id="GO:0005886">
    <property type="term" value="C:plasma membrane"/>
    <property type="evidence" value="ECO:0007669"/>
    <property type="project" value="TreeGrafter"/>
</dbReference>
<dbReference type="NCBIfam" id="TIGR01494">
    <property type="entry name" value="ATPase_P-type"/>
    <property type="match status" value="2"/>
</dbReference>
<dbReference type="SUPFAM" id="SSF81653">
    <property type="entry name" value="Calcium ATPase, transduction domain A"/>
    <property type="match status" value="1"/>
</dbReference>
<comment type="caution">
    <text evidence="18">Lacks conserved residue(s) required for the propagation of feature annotation.</text>
</comment>
<dbReference type="InterPro" id="IPR006408">
    <property type="entry name" value="P-type_ATPase_IIB"/>
</dbReference>
<gene>
    <name evidence="21" type="ORF">BFJ63_vAg12380</name>
</gene>
<evidence type="ECO:0000256" key="14">
    <source>
        <dbReference type="ARBA" id="ARBA00023136"/>
    </source>
</evidence>
<evidence type="ECO:0000256" key="6">
    <source>
        <dbReference type="ARBA" id="ARBA00022723"/>
    </source>
</evidence>
<keyword evidence="14 18" id="KW-0472">Membrane</keyword>
<dbReference type="InterPro" id="IPR023298">
    <property type="entry name" value="ATPase_P-typ_TM_dom_sf"/>
</dbReference>
<evidence type="ECO:0000256" key="3">
    <source>
        <dbReference type="ARBA" id="ARBA00022554"/>
    </source>
</evidence>
<name>A0A4Q2VBZ6_FUSOX</name>
<dbReference type="InterPro" id="IPR006068">
    <property type="entry name" value="ATPase_P-typ_cation-transptr_C"/>
</dbReference>
<comment type="subcellular location">
    <subcellularLocation>
        <location evidence="18">Membrane</location>
        <topology evidence="18">Multi-pass membrane protein</topology>
    </subcellularLocation>
    <subcellularLocation>
        <location evidence="1">Vacuole membrane</location>
        <topology evidence="1">Multi-pass membrane protein</topology>
    </subcellularLocation>
</comment>
<feature type="transmembrane region" description="Helical" evidence="18">
    <location>
        <begin position="342"/>
        <end position="363"/>
    </location>
</feature>
<dbReference type="Gene3D" id="1.20.1110.10">
    <property type="entry name" value="Calcium-transporting ATPase, transmembrane domain"/>
    <property type="match status" value="1"/>
</dbReference>
<evidence type="ECO:0000256" key="9">
    <source>
        <dbReference type="ARBA" id="ARBA00022840"/>
    </source>
</evidence>
<dbReference type="GO" id="GO:0046872">
    <property type="term" value="F:metal ion binding"/>
    <property type="evidence" value="ECO:0007669"/>
    <property type="project" value="UniProtKB-KW"/>
</dbReference>
<comment type="caution">
    <text evidence="21">The sequence shown here is derived from an EMBL/GenBank/DDBJ whole genome shotgun (WGS) entry which is preliminary data.</text>
</comment>
<feature type="transmembrane region" description="Helical" evidence="18">
    <location>
        <begin position="383"/>
        <end position="413"/>
    </location>
</feature>
<feature type="compositionally biased region" description="Basic and acidic residues" evidence="19">
    <location>
        <begin position="1046"/>
        <end position="1055"/>
    </location>
</feature>
<dbReference type="PRINTS" id="PR00120">
    <property type="entry name" value="HATPASE"/>
</dbReference>
<dbReference type="AlphaFoldDB" id="A0A4Q2VBZ6"/>
<dbReference type="SUPFAM" id="SSF81660">
    <property type="entry name" value="Metal cation-transporting ATPase, ATP-binding domain N"/>
    <property type="match status" value="1"/>
</dbReference>
<dbReference type="PANTHER" id="PTHR24093:SF346">
    <property type="entry name" value="CALCIUM-TRANSPORTING ATPASE"/>
    <property type="match status" value="1"/>
</dbReference>
<evidence type="ECO:0000256" key="16">
    <source>
        <dbReference type="ARBA" id="ARBA00048694"/>
    </source>
</evidence>
<dbReference type="Pfam" id="PF13246">
    <property type="entry name" value="Cation_ATPase"/>
    <property type="match status" value="1"/>
</dbReference>
<dbReference type="CDD" id="cd02081">
    <property type="entry name" value="P-type_ATPase_Ca_PMCA-like"/>
    <property type="match status" value="1"/>
</dbReference>
<evidence type="ECO:0000256" key="18">
    <source>
        <dbReference type="RuleBase" id="RU361146"/>
    </source>
</evidence>
<dbReference type="Gene3D" id="3.40.1110.10">
    <property type="entry name" value="Calcium-transporting ATPase, cytoplasmic domain N"/>
    <property type="match status" value="1"/>
</dbReference>
<dbReference type="FunFam" id="2.70.150.10:FF:000028">
    <property type="entry name" value="Calcium-transporting ATPase"/>
    <property type="match status" value="1"/>
</dbReference>
<feature type="transmembrane region" description="Helical" evidence="18">
    <location>
        <begin position="133"/>
        <end position="156"/>
    </location>
</feature>
<dbReference type="FunFam" id="1.20.1110.10:FF:000039">
    <property type="entry name" value="Calcium-transporting ATPase"/>
    <property type="match status" value="1"/>
</dbReference>
<organism evidence="21 22">
    <name type="scientific">Fusarium oxysporum f. sp. narcissi</name>
    <dbReference type="NCBI Taxonomy" id="451672"/>
    <lineage>
        <taxon>Eukaryota</taxon>
        <taxon>Fungi</taxon>
        <taxon>Dikarya</taxon>
        <taxon>Ascomycota</taxon>
        <taxon>Pezizomycotina</taxon>
        <taxon>Sordariomycetes</taxon>
        <taxon>Hypocreomycetidae</taxon>
        <taxon>Hypocreales</taxon>
        <taxon>Nectriaceae</taxon>
        <taxon>Fusarium</taxon>
        <taxon>Fusarium oxysporum species complex</taxon>
    </lineage>
</organism>
<evidence type="ECO:0000256" key="7">
    <source>
        <dbReference type="ARBA" id="ARBA00022741"/>
    </source>
</evidence>
<dbReference type="SFLD" id="SFLDS00003">
    <property type="entry name" value="Haloacid_Dehalogenase"/>
    <property type="match status" value="1"/>
</dbReference>
<feature type="transmembrane region" description="Helical" evidence="18">
    <location>
        <begin position="866"/>
        <end position="887"/>
    </location>
</feature>
<evidence type="ECO:0000256" key="11">
    <source>
        <dbReference type="ARBA" id="ARBA00022967"/>
    </source>
</evidence>
<dbReference type="Proteomes" id="UP000290540">
    <property type="component" value="Unassembled WGS sequence"/>
</dbReference>
<evidence type="ECO:0000256" key="5">
    <source>
        <dbReference type="ARBA" id="ARBA00022692"/>
    </source>
</evidence>
<dbReference type="InterPro" id="IPR059000">
    <property type="entry name" value="ATPase_P-type_domA"/>
</dbReference>
<protein>
    <recommendedName>
        <fullName evidence="18">Calcium-transporting ATPase</fullName>
        <ecNumber evidence="18">7.2.2.10</ecNumber>
    </recommendedName>
</protein>
<feature type="transmembrane region" description="Helical" evidence="18">
    <location>
        <begin position="176"/>
        <end position="194"/>
    </location>
</feature>
<dbReference type="Pfam" id="PF00122">
    <property type="entry name" value="E1-E2_ATPase"/>
    <property type="match status" value="1"/>
</dbReference>
<evidence type="ECO:0000313" key="22">
    <source>
        <dbReference type="Proteomes" id="UP000290540"/>
    </source>
</evidence>
<feature type="transmembrane region" description="Helical" evidence="18">
    <location>
        <begin position="974"/>
        <end position="993"/>
    </location>
</feature>
<dbReference type="FunFam" id="3.40.50.1000:FF:000018">
    <property type="entry name" value="Calcium-transporting ATPase"/>
    <property type="match status" value="1"/>
</dbReference>
<keyword evidence="4 18" id="KW-0109">Calcium transport</keyword>
<comment type="function">
    <text evidence="18">Catalyzes the hydrolysis of ATP coupled with the transport of calcium.</text>
</comment>
<dbReference type="InterPro" id="IPR008250">
    <property type="entry name" value="ATPase_P-typ_transduc_dom_A_sf"/>
</dbReference>
<keyword evidence="3" id="KW-0926">Vacuole</keyword>
<dbReference type="SFLD" id="SFLDF00027">
    <property type="entry name" value="p-type_atpase"/>
    <property type="match status" value="1"/>
</dbReference>
<feature type="region of interest" description="Disordered" evidence="19">
    <location>
        <begin position="1034"/>
        <end position="1069"/>
    </location>
</feature>
<evidence type="ECO:0000256" key="13">
    <source>
        <dbReference type="ARBA" id="ARBA00023065"/>
    </source>
</evidence>
<feature type="transmembrane region" description="Helical" evidence="18">
    <location>
        <begin position="1005"/>
        <end position="1025"/>
    </location>
</feature>
<keyword evidence="10" id="KW-0460">Magnesium</keyword>
<evidence type="ECO:0000256" key="15">
    <source>
        <dbReference type="ARBA" id="ARBA00038148"/>
    </source>
</evidence>
<evidence type="ECO:0000256" key="10">
    <source>
        <dbReference type="ARBA" id="ARBA00022842"/>
    </source>
</evidence>
<keyword evidence="13 18" id="KW-0406">Ion transport</keyword>
<evidence type="ECO:0000256" key="17">
    <source>
        <dbReference type="ARBA" id="ARBA00059328"/>
    </source>
</evidence>
<evidence type="ECO:0000256" key="2">
    <source>
        <dbReference type="ARBA" id="ARBA00022448"/>
    </source>
</evidence>
<dbReference type="GO" id="GO:0006874">
    <property type="term" value="P:intracellular calcium ion homeostasis"/>
    <property type="evidence" value="ECO:0007669"/>
    <property type="project" value="UniProtKB-ARBA"/>
</dbReference>
<keyword evidence="6" id="KW-0479">Metal-binding</keyword>
<feature type="transmembrane region" description="Helical" evidence="18">
    <location>
        <begin position="941"/>
        <end position="962"/>
    </location>
</feature>
<evidence type="ECO:0000256" key="4">
    <source>
        <dbReference type="ARBA" id="ARBA00022568"/>
    </source>
</evidence>
<dbReference type="Pfam" id="PF00689">
    <property type="entry name" value="Cation_ATPase_C"/>
    <property type="match status" value="1"/>
</dbReference>
<dbReference type="EC" id="7.2.2.10" evidence="18"/>
<accession>A0A4Q2VBZ6</accession>
<dbReference type="InterPro" id="IPR018303">
    <property type="entry name" value="ATPase_P-typ_P_site"/>
</dbReference>
<evidence type="ECO:0000313" key="21">
    <source>
        <dbReference type="EMBL" id="RYC84714.1"/>
    </source>
</evidence>
<keyword evidence="12 18" id="KW-1133">Transmembrane helix</keyword>
<dbReference type="GO" id="GO:0005388">
    <property type="term" value="F:P-type calcium transporter activity"/>
    <property type="evidence" value="ECO:0007669"/>
    <property type="project" value="UniProtKB-EC"/>
</dbReference>
<evidence type="ECO:0000256" key="12">
    <source>
        <dbReference type="ARBA" id="ARBA00022989"/>
    </source>
</evidence>
<feature type="transmembrane region" description="Helical" evidence="18">
    <location>
        <begin position="824"/>
        <end position="842"/>
    </location>
</feature>
<dbReference type="Gene3D" id="2.70.150.10">
    <property type="entry name" value="Calcium-transporting ATPase, cytoplasmic transduction domain A"/>
    <property type="match status" value="1"/>
</dbReference>
<dbReference type="GO" id="GO:0005524">
    <property type="term" value="F:ATP binding"/>
    <property type="evidence" value="ECO:0007669"/>
    <property type="project" value="UniProtKB-KW"/>
</dbReference>
<dbReference type="Pfam" id="PF08282">
    <property type="entry name" value="Hydrolase_3"/>
    <property type="match status" value="1"/>
</dbReference>
<dbReference type="PANTHER" id="PTHR24093">
    <property type="entry name" value="CATION TRANSPORTING ATPASE"/>
    <property type="match status" value="1"/>
</dbReference>
<dbReference type="GO" id="GO:0016887">
    <property type="term" value="F:ATP hydrolysis activity"/>
    <property type="evidence" value="ECO:0007669"/>
    <property type="project" value="InterPro"/>
</dbReference>
<evidence type="ECO:0000259" key="20">
    <source>
        <dbReference type="SMART" id="SM00831"/>
    </source>
</evidence>